<keyword evidence="3" id="KW-1185">Reference proteome</keyword>
<reference evidence="2 3" key="1">
    <citation type="submission" date="2013-11" db="EMBL/GenBank/DDBJ databases">
        <title>Genome sequencing of Stegodyphus mimosarum.</title>
        <authorList>
            <person name="Bechsgaard J."/>
        </authorList>
    </citation>
    <scope>NUCLEOTIDE SEQUENCE [LARGE SCALE GENOMIC DNA]</scope>
</reference>
<gene>
    <name evidence="2" type="ORF">X975_15912</name>
</gene>
<dbReference type="Proteomes" id="UP000054359">
    <property type="component" value="Unassembled WGS sequence"/>
</dbReference>
<evidence type="ECO:0000256" key="1">
    <source>
        <dbReference type="SAM" id="Phobius"/>
    </source>
</evidence>
<accession>A0A087UVF8</accession>
<feature type="transmembrane region" description="Helical" evidence="1">
    <location>
        <begin position="21"/>
        <end position="42"/>
    </location>
</feature>
<feature type="non-terminal residue" evidence="2">
    <location>
        <position position="65"/>
    </location>
</feature>
<organism evidence="2 3">
    <name type="scientific">Stegodyphus mimosarum</name>
    <name type="common">African social velvet spider</name>
    <dbReference type="NCBI Taxonomy" id="407821"/>
    <lineage>
        <taxon>Eukaryota</taxon>
        <taxon>Metazoa</taxon>
        <taxon>Ecdysozoa</taxon>
        <taxon>Arthropoda</taxon>
        <taxon>Chelicerata</taxon>
        <taxon>Arachnida</taxon>
        <taxon>Araneae</taxon>
        <taxon>Araneomorphae</taxon>
        <taxon>Entelegynae</taxon>
        <taxon>Eresoidea</taxon>
        <taxon>Eresidae</taxon>
        <taxon>Stegodyphus</taxon>
    </lineage>
</organism>
<evidence type="ECO:0000313" key="2">
    <source>
        <dbReference type="EMBL" id="KFM81347.1"/>
    </source>
</evidence>
<protein>
    <submittedName>
        <fullName evidence="2">Uncharacterized protein</fullName>
    </submittedName>
</protein>
<sequence>MECFISNFKWAQIMSQCCENLLNRISRVLALLLNILFIILFYECKMHNVYNTHSEFRNVSHHASG</sequence>
<evidence type="ECO:0000313" key="3">
    <source>
        <dbReference type="Proteomes" id="UP000054359"/>
    </source>
</evidence>
<dbReference type="EMBL" id="KK121841">
    <property type="protein sequence ID" value="KFM81347.1"/>
    <property type="molecule type" value="Genomic_DNA"/>
</dbReference>
<keyword evidence="1" id="KW-1133">Transmembrane helix</keyword>
<keyword evidence="1" id="KW-0472">Membrane</keyword>
<dbReference type="AlphaFoldDB" id="A0A087UVF8"/>
<name>A0A087UVF8_STEMI</name>
<keyword evidence="1" id="KW-0812">Transmembrane</keyword>
<proteinExistence type="predicted"/>